<protein>
    <submittedName>
        <fullName evidence="2">Uncharacterized protein</fullName>
    </submittedName>
</protein>
<feature type="region of interest" description="Disordered" evidence="1">
    <location>
        <begin position="10"/>
        <end position="48"/>
    </location>
</feature>
<reference evidence="2" key="3">
    <citation type="submission" date="2022-06" db="UniProtKB">
        <authorList>
            <consortium name="EnsemblPlants"/>
        </authorList>
    </citation>
    <scope>IDENTIFICATION</scope>
</reference>
<dbReference type="AlphaFoldDB" id="A0A8R7UVU1"/>
<proteinExistence type="predicted"/>
<keyword evidence="3" id="KW-1185">Reference proteome</keyword>
<dbReference type="Gramene" id="TuG1812G0600002611.01.T01">
    <property type="protein sequence ID" value="TuG1812G0600002611.01.T01.cds438454"/>
    <property type="gene ID" value="TuG1812G0600002611.01"/>
</dbReference>
<evidence type="ECO:0000256" key="1">
    <source>
        <dbReference type="SAM" id="MobiDB-lite"/>
    </source>
</evidence>
<evidence type="ECO:0000313" key="3">
    <source>
        <dbReference type="Proteomes" id="UP000015106"/>
    </source>
</evidence>
<name>A0A8R7UVU1_TRIUA</name>
<reference evidence="3" key="1">
    <citation type="journal article" date="2013" name="Nature">
        <title>Draft genome of the wheat A-genome progenitor Triticum urartu.</title>
        <authorList>
            <person name="Ling H.Q."/>
            <person name="Zhao S."/>
            <person name="Liu D."/>
            <person name="Wang J."/>
            <person name="Sun H."/>
            <person name="Zhang C."/>
            <person name="Fan H."/>
            <person name="Li D."/>
            <person name="Dong L."/>
            <person name="Tao Y."/>
            <person name="Gao C."/>
            <person name="Wu H."/>
            <person name="Li Y."/>
            <person name="Cui Y."/>
            <person name="Guo X."/>
            <person name="Zheng S."/>
            <person name="Wang B."/>
            <person name="Yu K."/>
            <person name="Liang Q."/>
            <person name="Yang W."/>
            <person name="Lou X."/>
            <person name="Chen J."/>
            <person name="Feng M."/>
            <person name="Jian J."/>
            <person name="Zhang X."/>
            <person name="Luo G."/>
            <person name="Jiang Y."/>
            <person name="Liu J."/>
            <person name="Wang Z."/>
            <person name="Sha Y."/>
            <person name="Zhang B."/>
            <person name="Wu H."/>
            <person name="Tang D."/>
            <person name="Shen Q."/>
            <person name="Xue P."/>
            <person name="Zou S."/>
            <person name="Wang X."/>
            <person name="Liu X."/>
            <person name="Wang F."/>
            <person name="Yang Y."/>
            <person name="An X."/>
            <person name="Dong Z."/>
            <person name="Zhang K."/>
            <person name="Zhang X."/>
            <person name="Luo M.C."/>
            <person name="Dvorak J."/>
            <person name="Tong Y."/>
            <person name="Wang J."/>
            <person name="Yang H."/>
            <person name="Li Z."/>
            <person name="Wang D."/>
            <person name="Zhang A."/>
            <person name="Wang J."/>
        </authorList>
    </citation>
    <scope>NUCLEOTIDE SEQUENCE</scope>
    <source>
        <strain evidence="3">cv. G1812</strain>
    </source>
</reference>
<feature type="compositionally biased region" description="Polar residues" evidence="1">
    <location>
        <begin position="28"/>
        <end position="46"/>
    </location>
</feature>
<dbReference type="Proteomes" id="UP000015106">
    <property type="component" value="Chromosome 6"/>
</dbReference>
<evidence type="ECO:0000313" key="2">
    <source>
        <dbReference type="EnsemblPlants" id="TuG1812G0600002611.01.T01.cds438454"/>
    </source>
</evidence>
<sequence>MIACIVSCADTAPTHSSLSTEHVRHLSLTPNASRSNSNPQGPNLSMSRHKIWSSELGMMFLWPPSSPLSQSDRM</sequence>
<accession>A0A8R7UVU1</accession>
<organism evidence="2 3">
    <name type="scientific">Triticum urartu</name>
    <name type="common">Red wild einkorn</name>
    <name type="synonym">Crithodium urartu</name>
    <dbReference type="NCBI Taxonomy" id="4572"/>
    <lineage>
        <taxon>Eukaryota</taxon>
        <taxon>Viridiplantae</taxon>
        <taxon>Streptophyta</taxon>
        <taxon>Embryophyta</taxon>
        <taxon>Tracheophyta</taxon>
        <taxon>Spermatophyta</taxon>
        <taxon>Magnoliopsida</taxon>
        <taxon>Liliopsida</taxon>
        <taxon>Poales</taxon>
        <taxon>Poaceae</taxon>
        <taxon>BOP clade</taxon>
        <taxon>Pooideae</taxon>
        <taxon>Triticodae</taxon>
        <taxon>Triticeae</taxon>
        <taxon>Triticinae</taxon>
        <taxon>Triticum</taxon>
    </lineage>
</organism>
<dbReference type="EnsemblPlants" id="TuG1812G0600002611.01.T01">
    <property type="protein sequence ID" value="TuG1812G0600002611.01.T01.cds438454"/>
    <property type="gene ID" value="TuG1812G0600002611.01"/>
</dbReference>
<reference evidence="2" key="2">
    <citation type="submission" date="2018-03" db="EMBL/GenBank/DDBJ databases">
        <title>The Triticum urartu genome reveals the dynamic nature of wheat genome evolution.</title>
        <authorList>
            <person name="Ling H."/>
            <person name="Ma B."/>
            <person name="Shi X."/>
            <person name="Liu H."/>
            <person name="Dong L."/>
            <person name="Sun H."/>
            <person name="Cao Y."/>
            <person name="Gao Q."/>
            <person name="Zheng S."/>
            <person name="Li Y."/>
            <person name="Yu Y."/>
            <person name="Du H."/>
            <person name="Qi M."/>
            <person name="Li Y."/>
            <person name="Yu H."/>
            <person name="Cui Y."/>
            <person name="Wang N."/>
            <person name="Chen C."/>
            <person name="Wu H."/>
            <person name="Zhao Y."/>
            <person name="Zhang J."/>
            <person name="Li Y."/>
            <person name="Zhou W."/>
            <person name="Zhang B."/>
            <person name="Hu W."/>
            <person name="Eijk M."/>
            <person name="Tang J."/>
            <person name="Witsenboer H."/>
            <person name="Zhao S."/>
            <person name="Li Z."/>
            <person name="Zhang A."/>
            <person name="Wang D."/>
            <person name="Liang C."/>
        </authorList>
    </citation>
    <scope>NUCLEOTIDE SEQUENCE [LARGE SCALE GENOMIC DNA]</scope>
    <source>
        <strain evidence="2">cv. G1812</strain>
    </source>
</reference>